<dbReference type="GO" id="GO:0008137">
    <property type="term" value="F:NADH dehydrogenase (ubiquinone) activity"/>
    <property type="evidence" value="ECO:0007669"/>
    <property type="project" value="UniProtKB-EC"/>
</dbReference>
<keyword evidence="8 11" id="KW-0472">Membrane</keyword>
<dbReference type="PANTHER" id="PTHR11432">
    <property type="entry name" value="NADH DEHYDROGENASE SUBUNIT 1"/>
    <property type="match status" value="1"/>
</dbReference>
<evidence type="ECO:0000256" key="10">
    <source>
        <dbReference type="RuleBase" id="RU000473"/>
    </source>
</evidence>
<dbReference type="PROSITE" id="PS00668">
    <property type="entry name" value="COMPLEX1_ND1_2"/>
    <property type="match status" value="1"/>
</dbReference>
<feature type="transmembrane region" description="Helical" evidence="11">
    <location>
        <begin position="212"/>
        <end position="238"/>
    </location>
</feature>
<dbReference type="PROSITE" id="PS00667">
    <property type="entry name" value="COMPLEX1_ND1_1"/>
    <property type="match status" value="1"/>
</dbReference>
<evidence type="ECO:0000256" key="6">
    <source>
        <dbReference type="ARBA" id="ARBA00022989"/>
    </source>
</evidence>
<feature type="transmembrane region" description="Helical" evidence="11">
    <location>
        <begin position="169"/>
        <end position="191"/>
    </location>
</feature>
<dbReference type="GO" id="GO:0005743">
    <property type="term" value="C:mitochondrial inner membrane"/>
    <property type="evidence" value="ECO:0007669"/>
    <property type="project" value="UniProtKB-SubCell"/>
</dbReference>
<accession>A0A088CQE9</accession>
<dbReference type="GO" id="GO:0009060">
    <property type="term" value="P:aerobic respiration"/>
    <property type="evidence" value="ECO:0007669"/>
    <property type="project" value="TreeGrafter"/>
</dbReference>
<keyword evidence="9" id="KW-0520">NAD</keyword>
<protein>
    <recommendedName>
        <fullName evidence="3 10">NADH-ubiquinone oxidoreductase chain 1</fullName>
        <ecNumber evidence="10">7.1.1.2</ecNumber>
    </recommendedName>
</protein>
<evidence type="ECO:0000256" key="11">
    <source>
        <dbReference type="SAM" id="Phobius"/>
    </source>
</evidence>
<evidence type="ECO:0000256" key="4">
    <source>
        <dbReference type="ARBA" id="ARBA00022448"/>
    </source>
</evidence>
<evidence type="ECO:0000256" key="3">
    <source>
        <dbReference type="ARBA" id="ARBA00021009"/>
    </source>
</evidence>
<keyword evidence="7 10" id="KW-0830">Ubiquinone</keyword>
<comment type="similarity">
    <text evidence="2 9">Belongs to the complex I subunit 1 family.</text>
</comment>
<sequence>MALFLFSFLSSLLIFLFIVFSIAFVTLYERHLLSLTQNRVGPMKVTFSGVFQPLLDGLKLLMKEQLLPFHASSLFFFFVPGLSFLILFLEWFCLPYYFFFLNFQFSFIYLLCLVGFSVYSTLLSSVMSKSKYSSLGGIRASSQSISFEIVFSLYLLCFLFLLCSYELGYIFNLGFFFLFYPYTMMVLAELGRAPFDFSEGESELVSGYNTEFSSVTFVLLFLGEYGVLLFFSVLGSLFFFDMNFFFVFFFFSLLLLIRSVYPRYRYDKLMSFFWKKLLPLSLFFFYYYYLFYY</sequence>
<dbReference type="EMBL" id="KJ739799">
    <property type="protein sequence ID" value="AII79380.1"/>
    <property type="molecule type" value="Genomic_DNA"/>
</dbReference>
<evidence type="ECO:0000256" key="2">
    <source>
        <dbReference type="ARBA" id="ARBA00010535"/>
    </source>
</evidence>
<evidence type="ECO:0000256" key="8">
    <source>
        <dbReference type="ARBA" id="ARBA00023136"/>
    </source>
</evidence>
<evidence type="ECO:0000313" key="12">
    <source>
        <dbReference type="EMBL" id="AII79380.1"/>
    </source>
</evidence>
<evidence type="ECO:0000256" key="9">
    <source>
        <dbReference type="RuleBase" id="RU000471"/>
    </source>
</evidence>
<feature type="transmembrane region" description="Helical" evidence="11">
    <location>
        <begin position="273"/>
        <end position="291"/>
    </location>
</feature>
<feature type="transmembrane region" description="Helical" evidence="11">
    <location>
        <begin position="145"/>
        <end position="163"/>
    </location>
</feature>
<dbReference type="AlphaFoldDB" id="A0A088CQE9"/>
<gene>
    <name evidence="12" type="primary">NAD1</name>
</gene>
<dbReference type="InterPro" id="IPR018086">
    <property type="entry name" value="NADH_UbQ_OxRdtase_su1_CS"/>
</dbReference>
<geneLocation type="mitochondrion" evidence="12"/>
<dbReference type="PANTHER" id="PTHR11432:SF3">
    <property type="entry name" value="NADH-UBIQUINONE OXIDOREDUCTASE CHAIN 1"/>
    <property type="match status" value="1"/>
</dbReference>
<proteinExistence type="inferred from homology"/>
<keyword evidence="4" id="KW-0813">Transport</keyword>
<keyword evidence="5 9" id="KW-0812">Transmembrane</keyword>
<name>A0A088CQE9_9BILA</name>
<keyword evidence="10 12" id="KW-0496">Mitochondrion</keyword>
<evidence type="ECO:0000256" key="7">
    <source>
        <dbReference type="ARBA" id="ARBA00023075"/>
    </source>
</evidence>
<dbReference type="GO" id="GO:0003954">
    <property type="term" value="F:NADH dehydrogenase activity"/>
    <property type="evidence" value="ECO:0007669"/>
    <property type="project" value="TreeGrafter"/>
</dbReference>
<keyword evidence="6 11" id="KW-1133">Transmembrane helix</keyword>
<evidence type="ECO:0000256" key="5">
    <source>
        <dbReference type="ARBA" id="ARBA00022692"/>
    </source>
</evidence>
<comment type="catalytic activity">
    <reaction evidence="10">
        <text>a ubiquinone + NADH + 5 H(+)(in) = a ubiquinol + NAD(+) + 4 H(+)(out)</text>
        <dbReference type="Rhea" id="RHEA:29091"/>
        <dbReference type="Rhea" id="RHEA-COMP:9565"/>
        <dbReference type="Rhea" id="RHEA-COMP:9566"/>
        <dbReference type="ChEBI" id="CHEBI:15378"/>
        <dbReference type="ChEBI" id="CHEBI:16389"/>
        <dbReference type="ChEBI" id="CHEBI:17976"/>
        <dbReference type="ChEBI" id="CHEBI:57540"/>
        <dbReference type="ChEBI" id="CHEBI:57945"/>
        <dbReference type="EC" id="7.1.1.2"/>
    </reaction>
</comment>
<dbReference type="EC" id="7.1.1.2" evidence="10"/>
<organism evidence="12">
    <name type="scientific">Aphelenchoides besseyi</name>
    <dbReference type="NCBI Taxonomy" id="269767"/>
    <lineage>
        <taxon>Eukaryota</taxon>
        <taxon>Metazoa</taxon>
        <taxon>Ecdysozoa</taxon>
        <taxon>Nematoda</taxon>
        <taxon>Chromadorea</taxon>
        <taxon>Rhabditida</taxon>
        <taxon>Tylenchina</taxon>
        <taxon>Tylenchomorpha</taxon>
        <taxon>Aphelenchoidea</taxon>
        <taxon>Aphelenchoididae</taxon>
        <taxon>Aphelenchoides</taxon>
    </lineage>
</organism>
<evidence type="ECO:0000256" key="1">
    <source>
        <dbReference type="ARBA" id="ARBA00004141"/>
    </source>
</evidence>
<feature type="transmembrane region" description="Helical" evidence="11">
    <location>
        <begin position="244"/>
        <end position="261"/>
    </location>
</feature>
<dbReference type="InterPro" id="IPR001694">
    <property type="entry name" value="NADH_UbQ_OxRdtase_su1/FPO"/>
</dbReference>
<dbReference type="Pfam" id="PF00146">
    <property type="entry name" value="NADHdh"/>
    <property type="match status" value="1"/>
</dbReference>
<reference evidence="12" key="1">
    <citation type="submission" date="2014-04" db="EMBL/GenBank/DDBJ databases">
        <title>Characterization of the complete mitochondrial genome of the white tip nematode, Aphelenchoides besseyi (Nematoda: Aphelenchida).</title>
        <authorList>
            <person name="Sun L."/>
            <person name="Zhuo K."/>
            <person name="Liao J."/>
        </authorList>
    </citation>
    <scope>NUCLEOTIDE SEQUENCE</scope>
    <source>
        <strain evidence="12">AB1</strain>
    </source>
</reference>
<feature type="transmembrane region" description="Helical" evidence="11">
    <location>
        <begin position="105"/>
        <end position="124"/>
    </location>
</feature>
<feature type="transmembrane region" description="Helical" evidence="11">
    <location>
        <begin position="74"/>
        <end position="99"/>
    </location>
</feature>
<comment type="subcellular location">
    <subcellularLocation>
        <location evidence="1">Membrane</location>
        <topology evidence="1">Multi-pass membrane protein</topology>
    </subcellularLocation>
    <subcellularLocation>
        <location evidence="9">Mitochondrion inner membrane</location>
        <topology evidence="9">Multi-pass membrane protein</topology>
    </subcellularLocation>
</comment>